<gene>
    <name evidence="3" type="primary">ybjG</name>
    <name evidence="4" type="ORF">R77569_03836</name>
    <name evidence="3" type="ORF">R77591_03838</name>
</gene>
<dbReference type="Proteomes" id="UP001190002">
    <property type="component" value="Unassembled WGS sequence"/>
</dbReference>
<protein>
    <submittedName>
        <fullName evidence="3">Undecaprenyl-diphosphatase YbjG</fullName>
        <ecNumber evidence="3">3.6.1.27</ecNumber>
    </submittedName>
</protein>
<dbReference type="InterPro" id="IPR036938">
    <property type="entry name" value="PAP2/HPO_sf"/>
</dbReference>
<feature type="transmembrane region" description="Helical" evidence="1">
    <location>
        <begin position="59"/>
        <end position="78"/>
    </location>
</feature>
<dbReference type="SMART" id="SM00014">
    <property type="entry name" value="acidPPc"/>
    <property type="match status" value="1"/>
</dbReference>
<feature type="domain" description="Phosphatidic acid phosphatase type 2/haloperoxidase" evidence="2">
    <location>
        <begin position="56"/>
        <end position="165"/>
    </location>
</feature>
<dbReference type="Gene3D" id="1.20.144.10">
    <property type="entry name" value="Phosphatidic acid phosphatase type 2/haloperoxidase"/>
    <property type="match status" value="1"/>
</dbReference>
<dbReference type="AlphaFoldDB" id="A0AAD2AWV6"/>
<reference evidence="3 6" key="1">
    <citation type="submission" date="2023-07" db="EMBL/GenBank/DDBJ databases">
        <authorList>
            <person name="Peeters C."/>
        </authorList>
    </citation>
    <scope>NUCLEOTIDE SEQUENCE</scope>
    <source>
        <strain evidence="4 6">R-77569</strain>
        <strain evidence="3">R-77591</strain>
    </source>
</reference>
<dbReference type="InterPro" id="IPR033879">
    <property type="entry name" value="UPP_Pase"/>
</dbReference>
<evidence type="ECO:0000313" key="3">
    <source>
        <dbReference type="EMBL" id="CAJ0691956.1"/>
    </source>
</evidence>
<dbReference type="EMBL" id="CAUDKV010000019">
    <property type="protein sequence ID" value="CAJ0887809.1"/>
    <property type="molecule type" value="Genomic_DNA"/>
</dbReference>
<dbReference type="Pfam" id="PF01569">
    <property type="entry name" value="PAP2"/>
    <property type="match status" value="1"/>
</dbReference>
<keyword evidence="3" id="KW-0378">Hydrolase</keyword>
<keyword evidence="6" id="KW-1185">Reference proteome</keyword>
<dbReference type="InterPro" id="IPR000326">
    <property type="entry name" value="PAP2/HPO"/>
</dbReference>
<dbReference type="GO" id="GO:0050380">
    <property type="term" value="F:undecaprenyl-diphosphatase activity"/>
    <property type="evidence" value="ECO:0007669"/>
    <property type="project" value="UniProtKB-EC"/>
</dbReference>
<dbReference type="CDD" id="cd03385">
    <property type="entry name" value="PAP2_BcrC_like"/>
    <property type="match status" value="1"/>
</dbReference>
<comment type="caution">
    <text evidence="3">The sequence shown here is derived from an EMBL/GenBank/DDBJ whole genome shotgun (WGS) entry which is preliminary data.</text>
</comment>
<dbReference type="GO" id="GO:0005886">
    <property type="term" value="C:plasma membrane"/>
    <property type="evidence" value="ECO:0007669"/>
    <property type="project" value="InterPro"/>
</dbReference>
<dbReference type="RefSeq" id="WP_104566659.1">
    <property type="nucleotide sequence ID" value="NZ_CATVXE010000019.1"/>
</dbReference>
<evidence type="ECO:0000313" key="4">
    <source>
        <dbReference type="EMBL" id="CAJ0887809.1"/>
    </source>
</evidence>
<feature type="transmembrane region" description="Helical" evidence="1">
    <location>
        <begin position="124"/>
        <end position="144"/>
    </location>
</feature>
<name>A0AAD2AWV6_9RALS</name>
<evidence type="ECO:0000313" key="5">
    <source>
        <dbReference type="Proteomes" id="UP001190002"/>
    </source>
</evidence>
<feature type="transmembrane region" description="Helical" evidence="1">
    <location>
        <begin position="23"/>
        <end position="47"/>
    </location>
</feature>
<evidence type="ECO:0000256" key="1">
    <source>
        <dbReference type="SAM" id="Phobius"/>
    </source>
</evidence>
<evidence type="ECO:0000259" key="2">
    <source>
        <dbReference type="SMART" id="SM00014"/>
    </source>
</evidence>
<proteinExistence type="predicted"/>
<dbReference type="EC" id="3.6.1.27" evidence="3"/>
<keyword evidence="1" id="KW-0472">Membrane</keyword>
<evidence type="ECO:0000313" key="6">
    <source>
        <dbReference type="Proteomes" id="UP001190452"/>
    </source>
</evidence>
<dbReference type="Proteomes" id="UP001190452">
    <property type="component" value="Unassembled WGS sequence"/>
</dbReference>
<keyword evidence="1" id="KW-0812">Transmembrane</keyword>
<sequence>MESLNHTLFLWINAAADPSPTTVWLAMALAEYAIWLAPLALVAGWLWGQPATRRQAFQTGIAAVVALLINAGFGLLWYHPRPFAIGLGTNLLPHVADSSFPSDHLTALWTVAFSLMRNARLRRVGVLLALLGLPMAWARIYLGVHYPFDMLGAAAVSAFSAWLCSGRVAQMLSEPLHRLGLTVHGVVLAPCVRRGWVRK</sequence>
<accession>A0AAD2AWV6</accession>
<dbReference type="EMBL" id="CATVXE010000019">
    <property type="protein sequence ID" value="CAJ0691956.1"/>
    <property type="molecule type" value="Genomic_DNA"/>
</dbReference>
<dbReference type="SUPFAM" id="SSF48317">
    <property type="entry name" value="Acid phosphatase/Vanadium-dependent haloperoxidase"/>
    <property type="match status" value="1"/>
</dbReference>
<organism evidence="3 5">
    <name type="scientific">Ralstonia mannitolilytica</name>
    <dbReference type="NCBI Taxonomy" id="105219"/>
    <lineage>
        <taxon>Bacteria</taxon>
        <taxon>Pseudomonadati</taxon>
        <taxon>Pseudomonadota</taxon>
        <taxon>Betaproteobacteria</taxon>
        <taxon>Burkholderiales</taxon>
        <taxon>Burkholderiaceae</taxon>
        <taxon>Ralstonia</taxon>
    </lineage>
</organism>
<keyword evidence="1" id="KW-1133">Transmembrane helix</keyword>